<gene>
    <name evidence="1" type="ORF">AVEN_200484_1</name>
</gene>
<dbReference type="EMBL" id="BGPR01049378">
    <property type="protein sequence ID" value="GBO26354.1"/>
    <property type="molecule type" value="Genomic_DNA"/>
</dbReference>
<comment type="caution">
    <text evidence="1">The sequence shown here is derived from an EMBL/GenBank/DDBJ whole genome shotgun (WGS) entry which is preliminary data.</text>
</comment>
<evidence type="ECO:0000313" key="2">
    <source>
        <dbReference type="Proteomes" id="UP000499080"/>
    </source>
</evidence>
<reference evidence="1 2" key="1">
    <citation type="journal article" date="2019" name="Sci. Rep.">
        <title>Orb-weaving spider Araneus ventricosus genome elucidates the spidroin gene catalogue.</title>
        <authorList>
            <person name="Kono N."/>
            <person name="Nakamura H."/>
            <person name="Ohtoshi R."/>
            <person name="Moran D.A.P."/>
            <person name="Shinohara A."/>
            <person name="Yoshida Y."/>
            <person name="Fujiwara M."/>
            <person name="Mori M."/>
            <person name="Tomita M."/>
            <person name="Arakawa K."/>
        </authorList>
    </citation>
    <scope>NUCLEOTIDE SEQUENCE [LARGE SCALE GENOMIC DNA]</scope>
</reference>
<proteinExistence type="predicted"/>
<dbReference type="AlphaFoldDB" id="A0A4Y2VQF0"/>
<evidence type="ECO:0000313" key="1">
    <source>
        <dbReference type="EMBL" id="GBO26354.1"/>
    </source>
</evidence>
<name>A0A4Y2VQF0_ARAVE</name>
<keyword evidence="2" id="KW-1185">Reference proteome</keyword>
<sequence>KSFQASMKFYGFLISLAASATAILWPGATVWKNNQPSFTKVCLYSNDPSKFTPMCILCPNTLYPIVLTTCVMGSVIPMNVTYTQASCIVGNCATLKVQHRAVHRKDRLIEVKSNMIESLPLRFVDSRPVSWNYRELAAVENEWLIHVTGG</sequence>
<dbReference type="OrthoDB" id="6432670at2759"/>
<dbReference type="Proteomes" id="UP000499080">
    <property type="component" value="Unassembled WGS sequence"/>
</dbReference>
<protein>
    <submittedName>
        <fullName evidence="1">Uncharacterized protein</fullName>
    </submittedName>
</protein>
<accession>A0A4Y2VQF0</accession>
<feature type="non-terminal residue" evidence="1">
    <location>
        <position position="1"/>
    </location>
</feature>
<organism evidence="1 2">
    <name type="scientific">Araneus ventricosus</name>
    <name type="common">Orbweaver spider</name>
    <name type="synonym">Epeira ventricosa</name>
    <dbReference type="NCBI Taxonomy" id="182803"/>
    <lineage>
        <taxon>Eukaryota</taxon>
        <taxon>Metazoa</taxon>
        <taxon>Ecdysozoa</taxon>
        <taxon>Arthropoda</taxon>
        <taxon>Chelicerata</taxon>
        <taxon>Arachnida</taxon>
        <taxon>Araneae</taxon>
        <taxon>Araneomorphae</taxon>
        <taxon>Entelegynae</taxon>
        <taxon>Araneoidea</taxon>
        <taxon>Araneidae</taxon>
        <taxon>Araneus</taxon>
    </lineage>
</organism>